<dbReference type="Pfam" id="PF26594">
    <property type="entry name" value="KH_NusA_2nd"/>
    <property type="match status" value="2"/>
</dbReference>
<evidence type="ECO:0000256" key="6">
    <source>
        <dbReference type="HAMAP-Rule" id="MF_00945"/>
    </source>
</evidence>
<dbReference type="InterPro" id="IPR015946">
    <property type="entry name" value="KH_dom-like_a/b"/>
</dbReference>
<dbReference type="GO" id="GO:0031564">
    <property type="term" value="P:transcription antitermination"/>
    <property type="evidence" value="ECO:0007669"/>
    <property type="project" value="InterPro"/>
</dbReference>
<dbReference type="InterPro" id="IPR004087">
    <property type="entry name" value="KH_dom"/>
</dbReference>
<keyword evidence="2 6" id="KW-0963">Cytoplasm</keyword>
<dbReference type="CDD" id="cd22531">
    <property type="entry name" value="KH-II_NusA_arch_rpt2"/>
    <property type="match status" value="1"/>
</dbReference>
<sequence length="136" mass="15527">MEEMKYVTIFQDVTGVTPKDCIVSDELNSIIFVVDNDKVGLAVGKRGYNVKYLAKLFGRNIDVVGWAENLEEFVKNVFTPARVYRVQLMESSNRRTLYVYVDPKDKGMAIGKNGRNVAKAKVLMKRYYDIDGVVIY</sequence>
<evidence type="ECO:0000256" key="1">
    <source>
        <dbReference type="ARBA" id="ARBA00022472"/>
    </source>
</evidence>
<comment type="caution">
    <text evidence="9">The sequence shown here is derived from an EMBL/GenBank/DDBJ whole genome shotgun (WGS) entry which is preliminary data.</text>
</comment>
<gene>
    <name evidence="6" type="primary">nusA</name>
    <name evidence="9" type="ORF">ENO26_01645</name>
</gene>
<evidence type="ECO:0000256" key="2">
    <source>
        <dbReference type="ARBA" id="ARBA00022490"/>
    </source>
</evidence>
<comment type="subcellular location">
    <subcellularLocation>
        <location evidence="6">Cytoplasm</location>
    </subcellularLocation>
</comment>
<dbReference type="GO" id="GO:0006353">
    <property type="term" value="P:DNA-templated transcription termination"/>
    <property type="evidence" value="ECO:0007669"/>
    <property type="project" value="UniProtKB-UniRule"/>
</dbReference>
<dbReference type="InterPro" id="IPR009019">
    <property type="entry name" value="KH_sf_prok-type"/>
</dbReference>
<organism evidence="9">
    <name type="scientific">Ignisphaera aggregans</name>
    <dbReference type="NCBI Taxonomy" id="334771"/>
    <lineage>
        <taxon>Archaea</taxon>
        <taxon>Thermoproteota</taxon>
        <taxon>Thermoprotei</taxon>
        <taxon>Desulfurococcales</taxon>
        <taxon>Desulfurococcaceae</taxon>
        <taxon>Ignisphaera</taxon>
    </lineage>
</organism>
<dbReference type="GO" id="GO:0005829">
    <property type="term" value="C:cytosol"/>
    <property type="evidence" value="ECO:0007669"/>
    <property type="project" value="TreeGrafter"/>
</dbReference>
<accession>A0A7J2U1R6</accession>
<evidence type="ECO:0000259" key="8">
    <source>
        <dbReference type="SMART" id="SM00322"/>
    </source>
</evidence>
<dbReference type="PROSITE" id="PS50084">
    <property type="entry name" value="KH_TYPE_1"/>
    <property type="match status" value="1"/>
</dbReference>
<dbReference type="NCBIfam" id="TIGR01952">
    <property type="entry name" value="nusA_arch"/>
    <property type="match status" value="1"/>
</dbReference>
<dbReference type="SUPFAM" id="SSF54814">
    <property type="entry name" value="Prokaryotic type KH domain (KH-domain type II)"/>
    <property type="match status" value="2"/>
</dbReference>
<comment type="similarity">
    <text evidence="6">Belongs to the NusA family.</text>
</comment>
<dbReference type="InterPro" id="IPR058582">
    <property type="entry name" value="KH_NusA_2nd"/>
</dbReference>
<evidence type="ECO:0000256" key="4">
    <source>
        <dbReference type="ARBA" id="ARBA00023015"/>
    </source>
</evidence>
<dbReference type="AlphaFoldDB" id="A0A7J2U1R6"/>
<name>A0A7J2U1R6_9CREN</name>
<dbReference type="PANTHER" id="PTHR22648:SF0">
    <property type="entry name" value="TRANSCRIPTION TERMINATION_ANTITERMINATION PROTEIN NUSA"/>
    <property type="match status" value="1"/>
</dbReference>
<evidence type="ECO:0000256" key="7">
    <source>
        <dbReference type="PROSITE-ProRule" id="PRU00117"/>
    </source>
</evidence>
<keyword evidence="1 6" id="KW-0806">Transcription termination</keyword>
<keyword evidence="3 7" id="KW-0694">RNA-binding</keyword>
<feature type="domain" description="K Homology" evidence="8">
    <location>
        <begin position="26"/>
        <end position="118"/>
    </location>
</feature>
<dbReference type="EMBL" id="DSEU01000007">
    <property type="protein sequence ID" value="HEM66267.1"/>
    <property type="molecule type" value="Genomic_DNA"/>
</dbReference>
<keyword evidence="4 6" id="KW-0805">Transcription regulation</keyword>
<evidence type="ECO:0000256" key="3">
    <source>
        <dbReference type="ARBA" id="ARBA00022884"/>
    </source>
</evidence>
<dbReference type="HAMAP" id="MF_00945_A">
    <property type="entry name" value="NusA_A"/>
    <property type="match status" value="1"/>
</dbReference>
<comment type="function">
    <text evidence="6">Participates in transcription termination.</text>
</comment>
<dbReference type="Gene3D" id="3.30.300.20">
    <property type="match status" value="2"/>
</dbReference>
<evidence type="ECO:0000256" key="5">
    <source>
        <dbReference type="ARBA" id="ARBA00023163"/>
    </source>
</evidence>
<dbReference type="SMART" id="SM00322">
    <property type="entry name" value="KH"/>
    <property type="match status" value="1"/>
</dbReference>
<protein>
    <recommendedName>
        <fullName evidence="6">Probable transcription termination protein NusA</fullName>
    </recommendedName>
</protein>
<dbReference type="InterPro" id="IPR030842">
    <property type="entry name" value="TF_NusA_bacterial"/>
</dbReference>
<dbReference type="GO" id="GO:0003723">
    <property type="term" value="F:RNA binding"/>
    <property type="evidence" value="ECO:0007669"/>
    <property type="project" value="UniProtKB-UniRule"/>
</dbReference>
<proteinExistence type="inferred from homology"/>
<dbReference type="PANTHER" id="PTHR22648">
    <property type="entry name" value="TRANSCRIPTION TERMINATION FACTOR NUSA"/>
    <property type="match status" value="1"/>
</dbReference>
<evidence type="ECO:0000313" key="9">
    <source>
        <dbReference type="EMBL" id="HEM66267.1"/>
    </source>
</evidence>
<dbReference type="InterPro" id="IPR010212">
    <property type="entry name" value="NusA_arc"/>
</dbReference>
<reference evidence="9" key="1">
    <citation type="journal article" date="2020" name="mSystems">
        <title>Genome- and Community-Level Interaction Insights into Carbon Utilization and Element Cycling Functions of Hydrothermarchaeota in Hydrothermal Sediment.</title>
        <authorList>
            <person name="Zhou Z."/>
            <person name="Liu Y."/>
            <person name="Xu W."/>
            <person name="Pan J."/>
            <person name="Luo Z.H."/>
            <person name="Li M."/>
        </authorList>
    </citation>
    <scope>NUCLEOTIDE SEQUENCE [LARGE SCALE GENOMIC DNA]</scope>
    <source>
        <strain evidence="9">SpSt-125</strain>
    </source>
</reference>
<keyword evidence="5 6" id="KW-0804">Transcription</keyword>